<proteinExistence type="predicted"/>
<feature type="transmembrane region" description="Helical" evidence="1">
    <location>
        <begin position="12"/>
        <end position="31"/>
    </location>
</feature>
<accession>A0A6C0CRD3</accession>
<evidence type="ECO:0000313" key="2">
    <source>
        <dbReference type="EMBL" id="QHT06254.1"/>
    </source>
</evidence>
<name>A0A6C0CRD3_9ZZZZ</name>
<dbReference type="PROSITE" id="PS51257">
    <property type="entry name" value="PROKAR_LIPOPROTEIN"/>
    <property type="match status" value="1"/>
</dbReference>
<sequence length="140" mass="15022">MEIKILGNKVRVEIILLCMLVGAFVACNVWCTCSGGIKEGFASASAIGGAAIDYTMGKDVKGSWVNQTDKYNMHHRLEGNKVGLVPPLPNGRLDMLGENVSSPNCCPSTYSSSTGCVCRTPEQVKYLNSRGGNRTLATNY</sequence>
<protein>
    <submittedName>
        <fullName evidence="2">Uncharacterized protein</fullName>
    </submittedName>
</protein>
<dbReference type="AlphaFoldDB" id="A0A6C0CRD3"/>
<organism evidence="2">
    <name type="scientific">viral metagenome</name>
    <dbReference type="NCBI Taxonomy" id="1070528"/>
    <lineage>
        <taxon>unclassified sequences</taxon>
        <taxon>metagenomes</taxon>
        <taxon>organismal metagenomes</taxon>
    </lineage>
</organism>
<reference evidence="2" key="1">
    <citation type="journal article" date="2020" name="Nature">
        <title>Giant virus diversity and host interactions through global metagenomics.</title>
        <authorList>
            <person name="Schulz F."/>
            <person name="Roux S."/>
            <person name="Paez-Espino D."/>
            <person name="Jungbluth S."/>
            <person name="Walsh D.A."/>
            <person name="Denef V.J."/>
            <person name="McMahon K.D."/>
            <person name="Konstantinidis K.T."/>
            <person name="Eloe-Fadrosh E.A."/>
            <person name="Kyrpides N.C."/>
            <person name="Woyke T."/>
        </authorList>
    </citation>
    <scope>NUCLEOTIDE SEQUENCE</scope>
    <source>
        <strain evidence="2">GVMAG-M-3300021425-30</strain>
    </source>
</reference>
<keyword evidence="1" id="KW-1133">Transmembrane helix</keyword>
<keyword evidence="1" id="KW-0472">Membrane</keyword>
<evidence type="ECO:0000256" key="1">
    <source>
        <dbReference type="SAM" id="Phobius"/>
    </source>
</evidence>
<keyword evidence="1" id="KW-0812">Transmembrane</keyword>
<dbReference type="EMBL" id="MN739467">
    <property type="protein sequence ID" value="QHT06254.1"/>
    <property type="molecule type" value="Genomic_DNA"/>
</dbReference>